<dbReference type="AlphaFoldDB" id="G2QMF5"/>
<dbReference type="STRING" id="573729.G2QMF5"/>
<dbReference type="HOGENOM" id="CLU_2623731_0_0_1"/>
<protein>
    <submittedName>
        <fullName evidence="1">Uncharacterized protein</fullName>
    </submittedName>
</protein>
<dbReference type="InterPro" id="IPR011042">
    <property type="entry name" value="6-blade_b-propeller_TolB-like"/>
</dbReference>
<dbReference type="InParanoid" id="G2QMF5"/>
<name>G2QMF5_THET4</name>
<accession>G2QMF5</accession>
<dbReference type="EMBL" id="CP003007">
    <property type="protein sequence ID" value="AEO61135.1"/>
    <property type="molecule type" value="Genomic_DNA"/>
</dbReference>
<dbReference type="KEGG" id="mtm:MYCTH_2130288"/>
<dbReference type="VEuPathDB" id="FungiDB:MYCTH_2130288"/>
<proteinExistence type="predicted"/>
<reference evidence="1 2" key="1">
    <citation type="journal article" date="2011" name="Nat. Biotechnol.">
        <title>Comparative genomic analysis of the thermophilic biomass-degrading fungi Myceliophthora thermophila and Thielavia terrestris.</title>
        <authorList>
            <person name="Berka R.M."/>
            <person name="Grigoriev I.V."/>
            <person name="Otillar R."/>
            <person name="Salamov A."/>
            <person name="Grimwood J."/>
            <person name="Reid I."/>
            <person name="Ishmael N."/>
            <person name="John T."/>
            <person name="Darmond C."/>
            <person name="Moisan M.-C."/>
            <person name="Henrissat B."/>
            <person name="Coutinho P.M."/>
            <person name="Lombard V."/>
            <person name="Natvig D.O."/>
            <person name="Lindquist E."/>
            <person name="Schmutz J."/>
            <person name="Lucas S."/>
            <person name="Harris P."/>
            <person name="Powlowski J."/>
            <person name="Bellemare A."/>
            <person name="Taylor D."/>
            <person name="Butler G."/>
            <person name="de Vries R.P."/>
            <person name="Allijn I.E."/>
            <person name="van den Brink J."/>
            <person name="Ushinsky S."/>
            <person name="Storms R."/>
            <person name="Powell A.J."/>
            <person name="Paulsen I.T."/>
            <person name="Elbourne L.D.H."/>
            <person name="Baker S.E."/>
            <person name="Magnuson J."/>
            <person name="LaBoissiere S."/>
            <person name="Clutterbuck A.J."/>
            <person name="Martinez D."/>
            <person name="Wogulis M."/>
            <person name="de Leon A.L."/>
            <person name="Rey M.W."/>
            <person name="Tsang A."/>
        </authorList>
    </citation>
    <scope>NUCLEOTIDE SEQUENCE [LARGE SCALE GENOMIC DNA]</scope>
    <source>
        <strain evidence="2">ATCC 42464 / BCRC 31852 / DSM 1799</strain>
    </source>
</reference>
<dbReference type="OrthoDB" id="423498at2759"/>
<dbReference type="eggNOG" id="ENOG502RUNU">
    <property type="taxonomic scope" value="Eukaryota"/>
</dbReference>
<dbReference type="GeneID" id="11506381"/>
<keyword evidence="2" id="KW-1185">Reference proteome</keyword>
<dbReference type="RefSeq" id="XP_003666380.1">
    <property type="nucleotide sequence ID" value="XM_003666332.1"/>
</dbReference>
<sequence>MKPSSSTTGTSDKIFRPAQLQMIVFNPSGKLIGKIYFGSVSANFQFAGGGQIVILAKTELYYAMLAAEGAFPGKLYPE</sequence>
<dbReference type="Gene3D" id="2.120.10.30">
    <property type="entry name" value="TolB, C-terminal domain"/>
    <property type="match status" value="1"/>
</dbReference>
<evidence type="ECO:0000313" key="2">
    <source>
        <dbReference type="Proteomes" id="UP000007322"/>
    </source>
</evidence>
<organism evidence="1 2">
    <name type="scientific">Thermothelomyces thermophilus (strain ATCC 42464 / BCRC 31852 / DSM 1799)</name>
    <name type="common">Sporotrichum thermophile</name>
    <dbReference type="NCBI Taxonomy" id="573729"/>
    <lineage>
        <taxon>Eukaryota</taxon>
        <taxon>Fungi</taxon>
        <taxon>Dikarya</taxon>
        <taxon>Ascomycota</taxon>
        <taxon>Pezizomycotina</taxon>
        <taxon>Sordariomycetes</taxon>
        <taxon>Sordariomycetidae</taxon>
        <taxon>Sordariales</taxon>
        <taxon>Chaetomiaceae</taxon>
        <taxon>Thermothelomyces</taxon>
    </lineage>
</organism>
<gene>
    <name evidence="1" type="ORF">MYCTH_2130288</name>
</gene>
<dbReference type="Proteomes" id="UP000007322">
    <property type="component" value="Chromosome 6"/>
</dbReference>
<evidence type="ECO:0000313" key="1">
    <source>
        <dbReference type="EMBL" id="AEO61135.1"/>
    </source>
</evidence>